<protein>
    <submittedName>
        <fullName evidence="6">Metalloregulator ArsR/SmtB family transcription factor</fullName>
    </submittedName>
</protein>
<dbReference type="InterPro" id="IPR001845">
    <property type="entry name" value="HTH_ArsR_DNA-bd_dom"/>
</dbReference>
<dbReference type="EMBL" id="DXIQ01000015">
    <property type="protein sequence ID" value="HIV37900.1"/>
    <property type="molecule type" value="Genomic_DNA"/>
</dbReference>
<dbReference type="InterPro" id="IPR036390">
    <property type="entry name" value="WH_DNA-bd_sf"/>
</dbReference>
<evidence type="ECO:0000259" key="5">
    <source>
        <dbReference type="PROSITE" id="PS50987"/>
    </source>
</evidence>
<evidence type="ECO:0000256" key="3">
    <source>
        <dbReference type="ARBA" id="ARBA00023163"/>
    </source>
</evidence>
<evidence type="ECO:0000313" key="7">
    <source>
        <dbReference type="Proteomes" id="UP000886814"/>
    </source>
</evidence>
<dbReference type="Gene3D" id="1.10.10.10">
    <property type="entry name" value="Winged helix-like DNA-binding domain superfamily/Winged helix DNA-binding domain"/>
    <property type="match status" value="1"/>
</dbReference>
<dbReference type="AlphaFoldDB" id="A0A9D1PBU8"/>
<dbReference type="PANTHER" id="PTHR33154:SF18">
    <property type="entry name" value="ARSENICAL RESISTANCE OPERON REPRESSOR"/>
    <property type="match status" value="1"/>
</dbReference>
<feature type="domain" description="HTH arsR-type" evidence="5">
    <location>
        <begin position="250"/>
        <end position="342"/>
    </location>
</feature>
<comment type="caution">
    <text evidence="6">The sequence shown here is derived from an EMBL/GenBank/DDBJ whole genome shotgun (WGS) entry which is preliminary data.</text>
</comment>
<feature type="coiled-coil region" evidence="4">
    <location>
        <begin position="174"/>
        <end position="201"/>
    </location>
</feature>
<sequence length="342" mass="39571">MAVTVAKKLNPYFEIIGLLYDSVRPEPGEAEIWKMSARNRGLNPEEINRKIGPVIRKYHAAFQKYRTGREMEDFDFFFMHEEPEFVLFFQSICGEHPEWFEKELKEEQKGEIQLAFLQGFSEEEKITEPPNLEKMIRILERAGYSGGLGWKFLLFLQEPVKKLQNLSRILKANFPAFEKAKEAVEKQLEKLMEEFQKGMEKDHLITKISGDVTAFPALVCPGAEVISSNPESTTAYIGLFVRDIYKMLEKSRNNRKHLLPVLKALSDSSKFEILQSLRISPKYNLEIAEELKLSPPTVSHHMSVLLGNGLVDVEKREGKVYYTLSKERLREMVDELEKTFSI</sequence>
<dbReference type="PROSITE" id="PS50987">
    <property type="entry name" value="HTH_ARSR_2"/>
    <property type="match status" value="1"/>
</dbReference>
<dbReference type="InterPro" id="IPR051081">
    <property type="entry name" value="HTH_MetalResp_TranReg"/>
</dbReference>
<evidence type="ECO:0000256" key="4">
    <source>
        <dbReference type="SAM" id="Coils"/>
    </source>
</evidence>
<dbReference type="InterPro" id="IPR011991">
    <property type="entry name" value="ArsR-like_HTH"/>
</dbReference>
<dbReference type="NCBIfam" id="NF033788">
    <property type="entry name" value="HTH_metalloreg"/>
    <property type="match status" value="1"/>
</dbReference>
<gene>
    <name evidence="6" type="ORF">H9747_02700</name>
</gene>
<accession>A0A9D1PBU8</accession>
<dbReference type="PANTHER" id="PTHR33154">
    <property type="entry name" value="TRANSCRIPTIONAL REGULATOR, ARSR FAMILY"/>
    <property type="match status" value="1"/>
</dbReference>
<keyword evidence="4" id="KW-0175">Coiled coil</keyword>
<name>A0A9D1PBU8_9FIRM</name>
<proteinExistence type="predicted"/>
<dbReference type="SMART" id="SM00418">
    <property type="entry name" value="HTH_ARSR"/>
    <property type="match status" value="1"/>
</dbReference>
<keyword evidence="1" id="KW-0805">Transcription regulation</keyword>
<reference evidence="6" key="2">
    <citation type="submission" date="2021-04" db="EMBL/GenBank/DDBJ databases">
        <authorList>
            <person name="Gilroy R."/>
        </authorList>
    </citation>
    <scope>NUCLEOTIDE SEQUENCE</scope>
    <source>
        <strain evidence="6">CHK195-9823</strain>
    </source>
</reference>
<evidence type="ECO:0000256" key="1">
    <source>
        <dbReference type="ARBA" id="ARBA00023015"/>
    </source>
</evidence>
<dbReference type="SUPFAM" id="SSF46785">
    <property type="entry name" value="Winged helix' DNA-binding domain"/>
    <property type="match status" value="1"/>
</dbReference>
<dbReference type="Proteomes" id="UP000886814">
    <property type="component" value="Unassembled WGS sequence"/>
</dbReference>
<dbReference type="GO" id="GO:0003677">
    <property type="term" value="F:DNA binding"/>
    <property type="evidence" value="ECO:0007669"/>
    <property type="project" value="UniProtKB-KW"/>
</dbReference>
<keyword evidence="3" id="KW-0804">Transcription</keyword>
<dbReference type="GO" id="GO:0003700">
    <property type="term" value="F:DNA-binding transcription factor activity"/>
    <property type="evidence" value="ECO:0007669"/>
    <property type="project" value="InterPro"/>
</dbReference>
<dbReference type="CDD" id="cd00090">
    <property type="entry name" value="HTH_ARSR"/>
    <property type="match status" value="1"/>
</dbReference>
<reference evidence="6" key="1">
    <citation type="journal article" date="2021" name="PeerJ">
        <title>Extensive microbial diversity within the chicken gut microbiome revealed by metagenomics and culture.</title>
        <authorList>
            <person name="Gilroy R."/>
            <person name="Ravi A."/>
            <person name="Getino M."/>
            <person name="Pursley I."/>
            <person name="Horton D.L."/>
            <person name="Alikhan N.F."/>
            <person name="Baker D."/>
            <person name="Gharbi K."/>
            <person name="Hall N."/>
            <person name="Watson M."/>
            <person name="Adriaenssens E.M."/>
            <person name="Foster-Nyarko E."/>
            <person name="Jarju S."/>
            <person name="Secka A."/>
            <person name="Antonio M."/>
            <person name="Oren A."/>
            <person name="Chaudhuri R.R."/>
            <person name="La Ragione R."/>
            <person name="Hildebrand F."/>
            <person name="Pallen M.J."/>
        </authorList>
    </citation>
    <scope>NUCLEOTIDE SEQUENCE</scope>
    <source>
        <strain evidence="6">CHK195-9823</strain>
    </source>
</reference>
<evidence type="ECO:0000256" key="2">
    <source>
        <dbReference type="ARBA" id="ARBA00023125"/>
    </source>
</evidence>
<dbReference type="PRINTS" id="PR00778">
    <property type="entry name" value="HTHARSR"/>
</dbReference>
<organism evidence="6 7">
    <name type="scientific">Candidatus Blautia stercorigallinarum</name>
    <dbReference type="NCBI Taxonomy" id="2838501"/>
    <lineage>
        <taxon>Bacteria</taxon>
        <taxon>Bacillati</taxon>
        <taxon>Bacillota</taxon>
        <taxon>Clostridia</taxon>
        <taxon>Lachnospirales</taxon>
        <taxon>Lachnospiraceae</taxon>
        <taxon>Blautia</taxon>
    </lineage>
</organism>
<dbReference type="InterPro" id="IPR036388">
    <property type="entry name" value="WH-like_DNA-bd_sf"/>
</dbReference>
<keyword evidence="2" id="KW-0238">DNA-binding</keyword>
<dbReference type="Pfam" id="PF01022">
    <property type="entry name" value="HTH_5"/>
    <property type="match status" value="1"/>
</dbReference>
<evidence type="ECO:0000313" key="6">
    <source>
        <dbReference type="EMBL" id="HIV37900.1"/>
    </source>
</evidence>